<dbReference type="InterPro" id="IPR003607">
    <property type="entry name" value="HD/PDEase_dom"/>
</dbReference>
<keyword evidence="1" id="KW-0812">Transmembrane</keyword>
<accession>A0A367ZN94</accession>
<evidence type="ECO:0000313" key="4">
    <source>
        <dbReference type="Proteomes" id="UP000252355"/>
    </source>
</evidence>
<keyword evidence="1" id="KW-0472">Membrane</keyword>
<feature type="transmembrane region" description="Helical" evidence="1">
    <location>
        <begin position="6"/>
        <end position="22"/>
    </location>
</feature>
<protein>
    <submittedName>
        <fullName evidence="3">GAF domain/HD domain protein</fullName>
    </submittedName>
</protein>
<dbReference type="PANTHER" id="PTHR45228:SF4">
    <property type="entry name" value="LIPOPROTEIN"/>
    <property type="match status" value="1"/>
</dbReference>
<keyword evidence="1" id="KW-1133">Transmembrane helix</keyword>
<dbReference type="Pfam" id="PF13487">
    <property type="entry name" value="HD_5"/>
    <property type="match status" value="1"/>
</dbReference>
<comment type="caution">
    <text evidence="3">The sequence shown here is derived from an EMBL/GenBank/DDBJ whole genome shotgun (WGS) entry which is preliminary data.</text>
</comment>
<dbReference type="InterPro" id="IPR052020">
    <property type="entry name" value="Cyclic_di-GMP/3'3'-cGAMP_PDE"/>
</dbReference>
<proteinExistence type="predicted"/>
<organism evidence="3 4">
    <name type="scientific">Candidatus Ozemobacter sibiricus</name>
    <dbReference type="NCBI Taxonomy" id="2268124"/>
    <lineage>
        <taxon>Bacteria</taxon>
        <taxon>Candidatus Ozemobacteria</taxon>
        <taxon>Candidatus Ozemobacterales</taxon>
        <taxon>Candidatus Ozemobacteraceae</taxon>
        <taxon>Candidatus Ozemobacter</taxon>
    </lineage>
</organism>
<gene>
    <name evidence="3" type="ORF">OZSIB_4274</name>
</gene>
<evidence type="ECO:0000313" key="3">
    <source>
        <dbReference type="EMBL" id="RCK79520.1"/>
    </source>
</evidence>
<dbReference type="AlphaFoldDB" id="A0A367ZN94"/>
<dbReference type="CDD" id="cd00077">
    <property type="entry name" value="HDc"/>
    <property type="match status" value="1"/>
</dbReference>
<dbReference type="InterPro" id="IPR037522">
    <property type="entry name" value="HD_GYP_dom"/>
</dbReference>
<reference evidence="3 4" key="1">
    <citation type="submission" date="2018-05" db="EMBL/GenBank/DDBJ databases">
        <title>A metagenomic window into the 2 km-deep terrestrial subsurface aquifer revealed taxonomically and functionally diverse microbial community comprising novel uncultured bacterial lineages.</title>
        <authorList>
            <person name="Kadnikov V.V."/>
            <person name="Mardanov A.V."/>
            <person name="Beletsky A.V."/>
            <person name="Banks D."/>
            <person name="Pimenov N.V."/>
            <person name="Frank Y.A."/>
            <person name="Karnachuk O.V."/>
            <person name="Ravin N.V."/>
        </authorList>
    </citation>
    <scope>NUCLEOTIDE SEQUENCE [LARGE SCALE GENOMIC DNA]</scope>
    <source>
        <strain evidence="3">BY5</strain>
    </source>
</reference>
<dbReference type="Gene3D" id="1.10.3210.10">
    <property type="entry name" value="Hypothetical protein af1432"/>
    <property type="match status" value="1"/>
</dbReference>
<feature type="domain" description="HD-GYP" evidence="2">
    <location>
        <begin position="31"/>
        <end position="217"/>
    </location>
</feature>
<dbReference type="PANTHER" id="PTHR45228">
    <property type="entry name" value="CYCLIC DI-GMP PHOSPHODIESTERASE TM_0186-RELATED"/>
    <property type="match status" value="1"/>
</dbReference>
<evidence type="ECO:0000256" key="1">
    <source>
        <dbReference type="SAM" id="Phobius"/>
    </source>
</evidence>
<evidence type="ECO:0000259" key="2">
    <source>
        <dbReference type="PROSITE" id="PS51832"/>
    </source>
</evidence>
<dbReference type="PROSITE" id="PS51832">
    <property type="entry name" value="HD_GYP"/>
    <property type="match status" value="1"/>
</dbReference>
<dbReference type="EMBL" id="QOQW01000012">
    <property type="protein sequence ID" value="RCK79520.1"/>
    <property type="molecule type" value="Genomic_DNA"/>
</dbReference>
<sequence>MAGFVVHLLLIVALVFVTWKYLRLREMTSGEGLPDLACLQGLSSLLDTAEGYAAPHAATMAAEAEALGRRLGLAEPTLLSLRLAALVHDAGQINLPRDLFKKPGPLTAEEWFLVRTHPLIGELALRQALPALSDVPALVRWHHERWDGTGYPDRLLATEIPLPARILAVADAAAAMAQPRPYRPARSAREIAEELGRQAGLQFDPEVVQAWVAQHGG</sequence>
<name>A0A367ZN94_9BACT</name>
<dbReference type="SUPFAM" id="SSF109604">
    <property type="entry name" value="HD-domain/PDEase-like"/>
    <property type="match status" value="1"/>
</dbReference>
<dbReference type="Proteomes" id="UP000252355">
    <property type="component" value="Unassembled WGS sequence"/>
</dbReference>